<gene>
    <name evidence="13" type="ORF">ERS672216_00053</name>
</gene>
<keyword evidence="13" id="KW-0675">Receptor</keyword>
<dbReference type="InterPro" id="IPR039426">
    <property type="entry name" value="TonB-dep_rcpt-like"/>
</dbReference>
<dbReference type="GO" id="GO:0044718">
    <property type="term" value="P:siderophore transmembrane transport"/>
    <property type="evidence" value="ECO:0007669"/>
    <property type="project" value="TreeGrafter"/>
</dbReference>
<keyword evidence="14" id="KW-1185">Reference proteome</keyword>
<feature type="signal peptide" evidence="10">
    <location>
        <begin position="1"/>
        <end position="19"/>
    </location>
</feature>
<reference evidence="13 14" key="1">
    <citation type="submission" date="2016-02" db="EMBL/GenBank/DDBJ databases">
        <authorList>
            <consortium name="Pathogen Informatics"/>
        </authorList>
    </citation>
    <scope>NUCLEOTIDE SEQUENCE [LARGE SCALE GENOMIC DNA]</scope>
    <source>
        <strain evidence="13 14">RC20</strain>
    </source>
</reference>
<feature type="domain" description="TonB-dependent receptor plug" evidence="12">
    <location>
        <begin position="47"/>
        <end position="146"/>
    </location>
</feature>
<dbReference type="RefSeq" id="WP_075539830.1">
    <property type="nucleotide sequence ID" value="NZ_CP053844.1"/>
</dbReference>
<dbReference type="EMBL" id="FIZP01000001">
    <property type="protein sequence ID" value="CZE45824.1"/>
    <property type="molecule type" value="Genomic_DNA"/>
</dbReference>
<feature type="chain" id="PRO_5007281448" evidence="10">
    <location>
        <begin position="20"/>
        <end position="739"/>
    </location>
</feature>
<evidence type="ECO:0000313" key="14">
    <source>
        <dbReference type="Proteomes" id="UP000069632"/>
    </source>
</evidence>
<evidence type="ECO:0000256" key="1">
    <source>
        <dbReference type="ARBA" id="ARBA00004571"/>
    </source>
</evidence>
<organism evidence="13 14">
    <name type="scientific">Campylobacter geochelonis</name>
    <dbReference type="NCBI Taxonomy" id="1780362"/>
    <lineage>
        <taxon>Bacteria</taxon>
        <taxon>Pseudomonadati</taxon>
        <taxon>Campylobacterota</taxon>
        <taxon>Epsilonproteobacteria</taxon>
        <taxon>Campylobacterales</taxon>
        <taxon>Campylobacteraceae</taxon>
        <taxon>Campylobacter</taxon>
    </lineage>
</organism>
<proteinExistence type="inferred from homology"/>
<evidence type="ECO:0000259" key="12">
    <source>
        <dbReference type="Pfam" id="PF07715"/>
    </source>
</evidence>
<dbReference type="SUPFAM" id="SSF56935">
    <property type="entry name" value="Porins"/>
    <property type="match status" value="1"/>
</dbReference>
<dbReference type="PROSITE" id="PS52016">
    <property type="entry name" value="TONB_DEPENDENT_REC_3"/>
    <property type="match status" value="1"/>
</dbReference>
<keyword evidence="4 8" id="KW-0812">Transmembrane</keyword>
<keyword evidence="7 8" id="KW-0998">Cell outer membrane</keyword>
<evidence type="ECO:0000256" key="4">
    <source>
        <dbReference type="ARBA" id="ARBA00022692"/>
    </source>
</evidence>
<evidence type="ECO:0000256" key="6">
    <source>
        <dbReference type="ARBA" id="ARBA00023136"/>
    </source>
</evidence>
<keyword evidence="5 9" id="KW-0798">TonB box</keyword>
<comment type="similarity">
    <text evidence="8 9">Belongs to the TonB-dependent receptor family.</text>
</comment>
<dbReference type="InterPro" id="IPR037066">
    <property type="entry name" value="Plug_dom_sf"/>
</dbReference>
<dbReference type="GO" id="GO:0015344">
    <property type="term" value="F:siderophore uptake transmembrane transporter activity"/>
    <property type="evidence" value="ECO:0007669"/>
    <property type="project" value="TreeGrafter"/>
</dbReference>
<dbReference type="OrthoDB" id="6046653at2"/>
<dbReference type="InterPro" id="IPR012910">
    <property type="entry name" value="Plug_dom"/>
</dbReference>
<dbReference type="Pfam" id="PF00593">
    <property type="entry name" value="TonB_dep_Rec_b-barrel"/>
    <property type="match status" value="1"/>
</dbReference>
<dbReference type="Gene3D" id="2.170.130.10">
    <property type="entry name" value="TonB-dependent receptor, plug domain"/>
    <property type="match status" value="1"/>
</dbReference>
<evidence type="ECO:0000313" key="13">
    <source>
        <dbReference type="EMBL" id="CZE45824.1"/>
    </source>
</evidence>
<evidence type="ECO:0000259" key="11">
    <source>
        <dbReference type="Pfam" id="PF00593"/>
    </source>
</evidence>
<feature type="domain" description="TonB-dependent receptor-like beta-barrel" evidence="11">
    <location>
        <begin position="266"/>
        <end position="694"/>
    </location>
</feature>
<dbReference type="Gene3D" id="2.40.170.20">
    <property type="entry name" value="TonB-dependent receptor, beta-barrel domain"/>
    <property type="match status" value="1"/>
</dbReference>
<accession>A0A128EA12</accession>
<dbReference type="PANTHER" id="PTHR30069">
    <property type="entry name" value="TONB-DEPENDENT OUTER MEMBRANE RECEPTOR"/>
    <property type="match status" value="1"/>
</dbReference>
<name>A0A128EA12_9BACT</name>
<evidence type="ECO:0000256" key="7">
    <source>
        <dbReference type="ARBA" id="ARBA00023237"/>
    </source>
</evidence>
<keyword evidence="6 8" id="KW-0472">Membrane</keyword>
<dbReference type="InterPro" id="IPR000531">
    <property type="entry name" value="Beta-barrel_TonB"/>
</dbReference>
<evidence type="ECO:0000256" key="10">
    <source>
        <dbReference type="SAM" id="SignalP"/>
    </source>
</evidence>
<protein>
    <submittedName>
        <fullName evidence="13">TonB-dependent outer membrane receptor</fullName>
    </submittedName>
</protein>
<evidence type="ECO:0000256" key="8">
    <source>
        <dbReference type="PROSITE-ProRule" id="PRU01360"/>
    </source>
</evidence>
<dbReference type="GO" id="GO:0009279">
    <property type="term" value="C:cell outer membrane"/>
    <property type="evidence" value="ECO:0007669"/>
    <property type="project" value="UniProtKB-SubCell"/>
</dbReference>
<evidence type="ECO:0000256" key="5">
    <source>
        <dbReference type="ARBA" id="ARBA00023077"/>
    </source>
</evidence>
<dbReference type="Proteomes" id="UP000069632">
    <property type="component" value="Unassembled WGS sequence"/>
</dbReference>
<dbReference type="AlphaFoldDB" id="A0A128EA12"/>
<evidence type="ECO:0000256" key="3">
    <source>
        <dbReference type="ARBA" id="ARBA00022452"/>
    </source>
</evidence>
<keyword evidence="3 8" id="KW-1134">Transmembrane beta strand</keyword>
<comment type="subcellular location">
    <subcellularLocation>
        <location evidence="1 8">Cell outer membrane</location>
        <topology evidence="1 8">Multi-pass membrane protein</topology>
    </subcellularLocation>
</comment>
<evidence type="ECO:0000256" key="9">
    <source>
        <dbReference type="RuleBase" id="RU003357"/>
    </source>
</evidence>
<dbReference type="PANTHER" id="PTHR30069:SF50">
    <property type="entry name" value="TONB-DEPENDENT RECEPTOR HI_1217-RELATED"/>
    <property type="match status" value="1"/>
</dbReference>
<dbReference type="Pfam" id="PF07715">
    <property type="entry name" value="Plug"/>
    <property type="match status" value="1"/>
</dbReference>
<sequence>MKVTKLTLFLLVLLTSLSADEVKFDTLEISGKKLKNDELPYITPGAVSSRNDILTATQSIDSIIRSIPGAYTQVDQSQGTVSVNIRSMTGLGRVNTMVDGVTQTFFGTSTDSKGFHFAGNLATSAFGAMIDPNFLTGVDVERGTFSGGHGGLMGSANFRTIGVDDVISNGNNFGFLGKYSYGSNRIGPSYMGSVASKFSTENGGSYGVLFGYSGKKTRQDYKTGNGTRINETAGSVAFMGKKQLTQSPKSWLFKFEAMPDEANKATLTYRKYSTYLANRDMDSDTYQLDYRFNPDNNFIDINLLAAYNLIEQVYDKDASIGWGKFDKGMKLQNKATTFDLSNTMKFSLLDVDLTTAFGVNYLSNKYDRITDDADYNRLYTGYSVPKGKQTSKTYYLNNTFDYGIFSLGANFALLDWEVSGIKGPCAKSNPYCPQKTAGNFSKSEDSLNYSFILSANIDELFSPFASYTKATRGLNVQEMFHSGSVYDDINTLLKPETAKTWQVGFNSFKHGLINQDDVFGFKLTYFNTRIKDFIYDQTYIFQNPDPTLFALRMNDKAKLSGIEMELKYDMGVFYTNLSYTHQKAKYKQSDSMILDWGAGPSSGYTQFSLLPKDSATLDIGTRLLDKKLTLGSLIKYTGKATRVNPTVKFTKQQNGKFKKDTIAQDIPKIPTIVDLYAMYSPLKGLDIKFEVQNVANKNYMDALYTYNSSSVTDVLNNDITLFNNAARGRSYLVSFSYRY</sequence>
<keyword evidence="2 8" id="KW-0813">Transport</keyword>
<evidence type="ECO:0000256" key="2">
    <source>
        <dbReference type="ARBA" id="ARBA00022448"/>
    </source>
</evidence>
<keyword evidence="10" id="KW-0732">Signal</keyword>
<dbReference type="InterPro" id="IPR036942">
    <property type="entry name" value="Beta-barrel_TonB_sf"/>
</dbReference>